<dbReference type="RefSeq" id="WP_201646514.1">
    <property type="nucleotide sequence ID" value="NZ_CAJHCP010000026.1"/>
</dbReference>
<name>A0ABM8P9A5_9BURK</name>
<accession>A0ABM8P9A5</accession>
<reference evidence="1 2" key="1">
    <citation type="submission" date="2020-10" db="EMBL/GenBank/DDBJ databases">
        <authorList>
            <person name="Peeters C."/>
        </authorList>
    </citation>
    <scope>NUCLEOTIDE SEQUENCE [LARGE SCALE GENOMIC DNA]</scope>
    <source>
        <strain evidence="1 2">LMG 28140</strain>
    </source>
</reference>
<proteinExistence type="predicted"/>
<evidence type="ECO:0000313" key="2">
    <source>
        <dbReference type="Proteomes" id="UP000598032"/>
    </source>
</evidence>
<sequence>MTKNETPVIPANQAESSARLAEENAALHAMLQSLCHHTAEFARCQADNLDDIHVMTHGLTQNQGRSSKRVFLAYRVETFSRECLEEVHQYQRYLLAVMGSLGAMSVMKHAAATGTDNTRNPSSLVFTMSKAIHQG</sequence>
<keyword evidence="2" id="KW-1185">Reference proteome</keyword>
<dbReference type="EMBL" id="CAJHCP010000026">
    <property type="protein sequence ID" value="CAD6559700.1"/>
    <property type="molecule type" value="Genomic_DNA"/>
</dbReference>
<protein>
    <submittedName>
        <fullName evidence="1">Uncharacterized protein</fullName>
    </submittedName>
</protein>
<gene>
    <name evidence="1" type="ORF">LMG28140_06687</name>
</gene>
<evidence type="ECO:0000313" key="1">
    <source>
        <dbReference type="EMBL" id="CAD6559700.1"/>
    </source>
</evidence>
<comment type="caution">
    <text evidence="1">The sequence shown here is derived from an EMBL/GenBank/DDBJ whole genome shotgun (WGS) entry which is preliminary data.</text>
</comment>
<organism evidence="1 2">
    <name type="scientific">Paraburkholderia metrosideri</name>
    <dbReference type="NCBI Taxonomy" id="580937"/>
    <lineage>
        <taxon>Bacteria</taxon>
        <taxon>Pseudomonadati</taxon>
        <taxon>Pseudomonadota</taxon>
        <taxon>Betaproteobacteria</taxon>
        <taxon>Burkholderiales</taxon>
        <taxon>Burkholderiaceae</taxon>
        <taxon>Paraburkholderia</taxon>
    </lineage>
</organism>
<dbReference type="Proteomes" id="UP000598032">
    <property type="component" value="Unassembled WGS sequence"/>
</dbReference>